<accession>A0A9P6Q0Z8</accession>
<keyword evidence="5" id="KW-0472">Membrane</keyword>
<dbReference type="PANTHER" id="PTHR48081">
    <property type="entry name" value="AB HYDROLASE SUPERFAMILY PROTEIN C4A8.06C"/>
    <property type="match status" value="1"/>
</dbReference>
<feature type="compositionally biased region" description="Basic and acidic residues" evidence="4">
    <location>
        <begin position="341"/>
        <end position="359"/>
    </location>
</feature>
<keyword evidence="5" id="KW-1133">Transmembrane helix</keyword>
<dbReference type="Gene3D" id="3.40.50.1820">
    <property type="entry name" value="alpha/beta hydrolase"/>
    <property type="match status" value="1"/>
</dbReference>
<dbReference type="Pfam" id="PF20434">
    <property type="entry name" value="BD-FAE"/>
    <property type="match status" value="1"/>
</dbReference>
<dbReference type="GO" id="GO:0016787">
    <property type="term" value="F:hydrolase activity"/>
    <property type="evidence" value="ECO:0007669"/>
    <property type="project" value="UniProtKB-KW"/>
</dbReference>
<feature type="domain" description="BD-FAE-like" evidence="6">
    <location>
        <begin position="183"/>
        <end position="330"/>
    </location>
</feature>
<dbReference type="InterPro" id="IPR050300">
    <property type="entry name" value="GDXG_lipolytic_enzyme"/>
</dbReference>
<dbReference type="InterPro" id="IPR049492">
    <property type="entry name" value="BD-FAE-like_dom"/>
</dbReference>
<evidence type="ECO:0000256" key="5">
    <source>
        <dbReference type="SAM" id="Phobius"/>
    </source>
</evidence>
<dbReference type="InterPro" id="IPR019826">
    <property type="entry name" value="Carboxylesterase_B_AS"/>
</dbReference>
<evidence type="ECO:0000256" key="2">
    <source>
        <dbReference type="ARBA" id="ARBA00022801"/>
    </source>
</evidence>
<comment type="similarity">
    <text evidence="1">Belongs to the 'GDXG' lipolytic enzyme family.</text>
</comment>
<dbReference type="EMBL" id="JAAAJB010000365">
    <property type="protein sequence ID" value="KAG0257368.1"/>
    <property type="molecule type" value="Genomic_DNA"/>
</dbReference>
<feature type="transmembrane region" description="Helical" evidence="5">
    <location>
        <begin position="87"/>
        <end position="103"/>
    </location>
</feature>
<dbReference type="SUPFAM" id="SSF53474">
    <property type="entry name" value="alpha/beta-Hydrolases"/>
    <property type="match status" value="1"/>
</dbReference>
<dbReference type="PROSITE" id="PS01174">
    <property type="entry name" value="LIPASE_GDXG_SER"/>
    <property type="match status" value="1"/>
</dbReference>
<keyword evidence="2" id="KW-0378">Hydrolase</keyword>
<proteinExistence type="inferred from homology"/>
<keyword evidence="5" id="KW-0812">Transmembrane</keyword>
<dbReference type="AlphaFoldDB" id="A0A9P6Q0Z8"/>
<dbReference type="PROSITE" id="PS00122">
    <property type="entry name" value="CARBOXYLESTERASE_B_1"/>
    <property type="match status" value="1"/>
</dbReference>
<evidence type="ECO:0000256" key="3">
    <source>
        <dbReference type="PROSITE-ProRule" id="PRU10038"/>
    </source>
</evidence>
<evidence type="ECO:0000259" key="6">
    <source>
        <dbReference type="Pfam" id="PF20434"/>
    </source>
</evidence>
<organism evidence="7 8">
    <name type="scientific">Actinomortierella ambigua</name>
    <dbReference type="NCBI Taxonomy" id="1343610"/>
    <lineage>
        <taxon>Eukaryota</taxon>
        <taxon>Fungi</taxon>
        <taxon>Fungi incertae sedis</taxon>
        <taxon>Mucoromycota</taxon>
        <taxon>Mortierellomycotina</taxon>
        <taxon>Mortierellomycetes</taxon>
        <taxon>Mortierellales</taxon>
        <taxon>Mortierellaceae</taxon>
        <taxon>Actinomortierella</taxon>
    </lineage>
</organism>
<feature type="active site" evidence="3">
    <location>
        <position position="278"/>
    </location>
</feature>
<evidence type="ECO:0000313" key="8">
    <source>
        <dbReference type="Proteomes" id="UP000807716"/>
    </source>
</evidence>
<evidence type="ECO:0000256" key="4">
    <source>
        <dbReference type="SAM" id="MobiDB-lite"/>
    </source>
</evidence>
<sequence length="501" mass="56492">MGLLQLYWSILRSMWAASYALASILTLTMTWVAIRGTATRSHTINLILSLLSDQLSELPISIMILDACYYTWLTATGTFQQSPLVRFFYYINIITAVGLIYLFKRAFEVRDVIHKHLEQYSKERREEIDLPGLTSPRFWQQLLNPFHSPYNTTLYPNIPYWTPEEQLTAVATDGWRASADITLDIYRPNEVAMGSDRPVLIYIHGGGSWTKGSKRITGPLVTEMLNQEWVVVSIDYRRSSRAGYPTQLIDCKRALRWIKAEIDVFGGNPNNLVVAGDSSGGHLAAMLALTPNQPAYQPGFEDVDTTVQGCIAQTAILDLTDIQGYYHDDQRTRFLRTVAKRGEAEKEKKEEKEKKKQEDGWPTANTTSTSTTTTTTTVEDAPTCISTSPEDLKFLMEHSPLHRITAEAPPFLVIHGDLDTIAPVGMARAFVDHFRRVVRGGVGGQQAMTYLEIPGGHHLFGLLSSPRTWYATIAAAHWLEHHFEGRERGLAKNEDIVQWGW</sequence>
<dbReference type="OrthoDB" id="19653at2759"/>
<dbReference type="InterPro" id="IPR033140">
    <property type="entry name" value="Lipase_GDXG_put_SER_AS"/>
</dbReference>
<evidence type="ECO:0000256" key="1">
    <source>
        <dbReference type="ARBA" id="ARBA00010515"/>
    </source>
</evidence>
<keyword evidence="8" id="KW-1185">Reference proteome</keyword>
<evidence type="ECO:0000313" key="7">
    <source>
        <dbReference type="EMBL" id="KAG0257368.1"/>
    </source>
</evidence>
<feature type="region of interest" description="Disordered" evidence="4">
    <location>
        <begin position="341"/>
        <end position="383"/>
    </location>
</feature>
<dbReference type="InterPro" id="IPR029058">
    <property type="entry name" value="AB_hydrolase_fold"/>
</dbReference>
<gene>
    <name evidence="7" type="ORF">DFQ27_005173</name>
</gene>
<comment type="caution">
    <text evidence="7">The sequence shown here is derived from an EMBL/GenBank/DDBJ whole genome shotgun (WGS) entry which is preliminary data.</text>
</comment>
<dbReference type="PANTHER" id="PTHR48081:SF33">
    <property type="entry name" value="KYNURENINE FORMAMIDASE"/>
    <property type="match status" value="1"/>
</dbReference>
<feature type="compositionally biased region" description="Low complexity" evidence="4">
    <location>
        <begin position="366"/>
        <end position="377"/>
    </location>
</feature>
<protein>
    <recommendedName>
        <fullName evidence="6">BD-FAE-like domain-containing protein</fullName>
    </recommendedName>
</protein>
<dbReference type="Proteomes" id="UP000807716">
    <property type="component" value="Unassembled WGS sequence"/>
</dbReference>
<name>A0A9P6Q0Z8_9FUNG</name>
<feature type="transmembrane region" description="Helical" evidence="5">
    <location>
        <begin position="14"/>
        <end position="34"/>
    </location>
</feature>
<reference evidence="7" key="1">
    <citation type="journal article" date="2020" name="Fungal Divers.">
        <title>Resolving the Mortierellaceae phylogeny through synthesis of multi-gene phylogenetics and phylogenomics.</title>
        <authorList>
            <person name="Vandepol N."/>
            <person name="Liber J."/>
            <person name="Desiro A."/>
            <person name="Na H."/>
            <person name="Kennedy M."/>
            <person name="Barry K."/>
            <person name="Grigoriev I.V."/>
            <person name="Miller A.N."/>
            <person name="O'Donnell K."/>
            <person name="Stajich J.E."/>
            <person name="Bonito G."/>
        </authorList>
    </citation>
    <scope>NUCLEOTIDE SEQUENCE</scope>
    <source>
        <strain evidence="7">BC1065</strain>
    </source>
</reference>